<dbReference type="AlphaFoldDB" id="A0A5B8MWR4"/>
<dbReference type="InterPro" id="IPR002018">
    <property type="entry name" value="CarbesteraseB"/>
</dbReference>
<keyword evidence="6" id="KW-1185">Reference proteome</keyword>
<sequence length="540" mass="60538">MVGSKHLTILILLAALSTFAAAKHDDTLVITKFGPVRGSRANGTVSFLGIPFAQPPVNELRFASPVPPTPWTETLNATEFAPGCPQMCKLPDLMCPDKQSEDCLYLNVYIPDKTPPKGGWPVYVFIHGGSFFEGAGGCVAYNGLQFARAGDLILVNLNYRLGALGWLTHKTEIKGNFGLQDQRLALQWVQDNIQLFGGNKDQVTVGGESAGAMSVISHLVSPLSKGLFHRAIVESGPLSIPFIQYGRDNKYYTQFIEDAQCLDAQNVTECLRSKKLETLVDIQESIVVVPLPQPIHYVLPWMPTYGNEEIPIHPYLAYKNGEMQSKVPLLTGSNREDGRPFIYAAVGFPLDYEAYDLALFALFGTHMFRVAQMYAKYTGEDNRIALQQLATDYLFTCPSRFMAKSFRAQGLPTFTYNFGYGYTSDFWGPYAFCCEGHSCHGVELPFVFDLFAEPSMKYLKRTRSDEELGLHTQSYWIDFVTAKSLDESSVLKPKSQVPWPQFDQQSRVWMNFTDTMPNVTAGFRTEACDMWDEIGYLLWQ</sequence>
<keyword evidence="2 3" id="KW-0378">Hydrolase</keyword>
<organism evidence="5 6">
    <name type="scientific">Chloropicon primus</name>
    <dbReference type="NCBI Taxonomy" id="1764295"/>
    <lineage>
        <taxon>Eukaryota</taxon>
        <taxon>Viridiplantae</taxon>
        <taxon>Chlorophyta</taxon>
        <taxon>Chloropicophyceae</taxon>
        <taxon>Chloropicales</taxon>
        <taxon>Chloropicaceae</taxon>
        <taxon>Chloropicon</taxon>
    </lineage>
</organism>
<evidence type="ECO:0000313" key="6">
    <source>
        <dbReference type="Proteomes" id="UP000316726"/>
    </source>
</evidence>
<dbReference type="InterPro" id="IPR000997">
    <property type="entry name" value="Cholinesterase"/>
</dbReference>
<evidence type="ECO:0000259" key="4">
    <source>
        <dbReference type="Pfam" id="PF00135"/>
    </source>
</evidence>
<evidence type="ECO:0000256" key="3">
    <source>
        <dbReference type="RuleBase" id="RU361235"/>
    </source>
</evidence>
<gene>
    <name evidence="5" type="ORF">A3770_15p74350</name>
</gene>
<evidence type="ECO:0000313" key="5">
    <source>
        <dbReference type="EMBL" id="QDZ24917.1"/>
    </source>
</evidence>
<dbReference type="InterPro" id="IPR019826">
    <property type="entry name" value="Carboxylesterase_B_AS"/>
</dbReference>
<evidence type="ECO:0000256" key="2">
    <source>
        <dbReference type="ARBA" id="ARBA00022801"/>
    </source>
</evidence>
<proteinExistence type="inferred from homology"/>
<keyword evidence="3" id="KW-0732">Signal</keyword>
<feature type="chain" id="PRO_5023052759" description="Carboxylic ester hydrolase" evidence="3">
    <location>
        <begin position="23"/>
        <end position="540"/>
    </location>
</feature>
<evidence type="ECO:0000256" key="1">
    <source>
        <dbReference type="ARBA" id="ARBA00005964"/>
    </source>
</evidence>
<dbReference type="EC" id="3.1.1.-" evidence="3"/>
<reference evidence="5 6" key="1">
    <citation type="submission" date="2018-07" db="EMBL/GenBank/DDBJ databases">
        <title>The complete nuclear genome of the prasinophyte Chloropicon primus (CCMP1205).</title>
        <authorList>
            <person name="Pombert J.-F."/>
            <person name="Otis C."/>
            <person name="Turmel M."/>
            <person name="Lemieux C."/>
        </authorList>
    </citation>
    <scope>NUCLEOTIDE SEQUENCE [LARGE SCALE GENOMIC DNA]</scope>
    <source>
        <strain evidence="5 6">CCMP1205</strain>
    </source>
</reference>
<comment type="similarity">
    <text evidence="1 3">Belongs to the type-B carboxylesterase/lipase family.</text>
</comment>
<accession>A0A5B8MWR4</accession>
<dbReference type="EMBL" id="CP031048">
    <property type="protein sequence ID" value="QDZ24917.1"/>
    <property type="molecule type" value="Genomic_DNA"/>
</dbReference>
<feature type="signal peptide" evidence="3">
    <location>
        <begin position="1"/>
        <end position="22"/>
    </location>
</feature>
<dbReference type="STRING" id="1764295.A0A5B8MWR4"/>
<dbReference type="GO" id="GO:0004104">
    <property type="term" value="F:cholinesterase activity"/>
    <property type="evidence" value="ECO:0007669"/>
    <property type="project" value="InterPro"/>
</dbReference>
<dbReference type="PROSITE" id="PS00122">
    <property type="entry name" value="CARBOXYLESTERASE_B_1"/>
    <property type="match status" value="1"/>
</dbReference>
<dbReference type="PANTHER" id="PTHR45570">
    <property type="entry name" value="CARBOXYLIC ESTER HYDROLASE"/>
    <property type="match status" value="1"/>
</dbReference>
<dbReference type="PANTHER" id="PTHR45570:SF2">
    <property type="entry name" value="ACETYLCHOLINESTERASE 1-LIKE"/>
    <property type="match status" value="1"/>
</dbReference>
<protein>
    <recommendedName>
        <fullName evidence="3">Carboxylic ester hydrolase</fullName>
        <ecNumber evidence="3">3.1.1.-</ecNumber>
    </recommendedName>
</protein>
<dbReference type="InterPro" id="IPR019819">
    <property type="entry name" value="Carboxylesterase_B_CS"/>
</dbReference>
<dbReference type="Proteomes" id="UP000316726">
    <property type="component" value="Chromosome 15"/>
</dbReference>
<dbReference type="PROSITE" id="PS00941">
    <property type="entry name" value="CARBOXYLESTERASE_B_2"/>
    <property type="match status" value="1"/>
</dbReference>
<dbReference type="InterPro" id="IPR029058">
    <property type="entry name" value="AB_hydrolase_fold"/>
</dbReference>
<dbReference type="Pfam" id="PF00135">
    <property type="entry name" value="COesterase"/>
    <property type="match status" value="1"/>
</dbReference>
<dbReference type="PRINTS" id="PR00878">
    <property type="entry name" value="CHOLNESTRASE"/>
</dbReference>
<dbReference type="SUPFAM" id="SSF53474">
    <property type="entry name" value="alpha/beta-Hydrolases"/>
    <property type="match status" value="1"/>
</dbReference>
<dbReference type="OrthoDB" id="2012139at2759"/>
<feature type="domain" description="Carboxylesterase type B" evidence="4">
    <location>
        <begin position="26"/>
        <end position="531"/>
    </location>
</feature>
<dbReference type="Gene3D" id="3.40.50.1820">
    <property type="entry name" value="alpha/beta hydrolase"/>
    <property type="match status" value="1"/>
</dbReference>
<name>A0A5B8MWR4_9CHLO</name>